<feature type="non-terminal residue" evidence="4">
    <location>
        <position position="1"/>
    </location>
</feature>
<proteinExistence type="evidence at transcript level"/>
<name>A0A0K8TQK0_TABBR</name>
<dbReference type="EMBL" id="GDAI01000961">
    <property type="protein sequence ID" value="JAI16642.1"/>
    <property type="molecule type" value="mRNA"/>
</dbReference>
<comment type="subcellular location">
    <subcellularLocation>
        <location evidence="1">Secreted</location>
    </subcellularLocation>
</comment>
<sequence length="82" mass="8457">CFVVLSVTMSHGASADCKIPGAPGPVKNGGTFTPIGQCVKYTCEGGGVSAMGCPLMQARPGCKMSRGDLTKRYPNCCPKEVC</sequence>
<evidence type="ECO:0000313" key="4">
    <source>
        <dbReference type="EMBL" id="JAI16642.1"/>
    </source>
</evidence>
<feature type="domain" description="Single" evidence="3">
    <location>
        <begin position="17"/>
        <end position="82"/>
    </location>
</feature>
<evidence type="ECO:0000259" key="3">
    <source>
        <dbReference type="SMART" id="SM01318"/>
    </source>
</evidence>
<accession>A0A0K8TQK0</accession>
<dbReference type="InterPro" id="IPR029277">
    <property type="entry name" value="SVWC_dom"/>
</dbReference>
<evidence type="ECO:0000256" key="1">
    <source>
        <dbReference type="ARBA" id="ARBA00004613"/>
    </source>
</evidence>
<dbReference type="GO" id="GO:0005576">
    <property type="term" value="C:extracellular region"/>
    <property type="evidence" value="ECO:0007669"/>
    <property type="project" value="UniProtKB-SubCell"/>
</dbReference>
<dbReference type="SMART" id="SM01318">
    <property type="entry name" value="SVWC"/>
    <property type="match status" value="1"/>
</dbReference>
<dbReference type="AlphaFoldDB" id="A0A0K8TQK0"/>
<dbReference type="Pfam" id="PF15430">
    <property type="entry name" value="SVWC"/>
    <property type="match status" value="1"/>
</dbReference>
<protein>
    <recommendedName>
        <fullName evidence="3">Single domain-containing protein</fullName>
    </recommendedName>
</protein>
<reference evidence="4" key="1">
    <citation type="journal article" date="2015" name="Insect Biochem. Mol. Biol.">
        <title>An insight into the sialome of the horse fly, Tabanus bromius.</title>
        <authorList>
            <person name="Ribeiro J.M."/>
            <person name="Kazimirova M."/>
            <person name="Takac P."/>
            <person name="Andersen J.F."/>
            <person name="Francischetti I.M."/>
        </authorList>
    </citation>
    <scope>NUCLEOTIDE SEQUENCE</scope>
</reference>
<evidence type="ECO:0000256" key="2">
    <source>
        <dbReference type="ARBA" id="ARBA00022525"/>
    </source>
</evidence>
<keyword evidence="2" id="KW-0964">Secreted</keyword>
<organism evidence="4">
    <name type="scientific">Tabanus bromius</name>
    <name type="common">Band-eyed brown horse fly</name>
    <dbReference type="NCBI Taxonomy" id="304241"/>
    <lineage>
        <taxon>Eukaryota</taxon>
        <taxon>Metazoa</taxon>
        <taxon>Ecdysozoa</taxon>
        <taxon>Arthropoda</taxon>
        <taxon>Hexapoda</taxon>
        <taxon>Insecta</taxon>
        <taxon>Pterygota</taxon>
        <taxon>Neoptera</taxon>
        <taxon>Endopterygota</taxon>
        <taxon>Diptera</taxon>
        <taxon>Brachycera</taxon>
        <taxon>Tabanomorpha</taxon>
        <taxon>Tabanoidea</taxon>
        <taxon>Tabanidae</taxon>
        <taxon>Tabanus</taxon>
    </lineage>
</organism>